<comment type="function">
    <text evidence="3">PPIases accelerate the folding of proteins. It catalyzes the cis-trans isomerization of proline imidic peptide bonds in oligopeptides.</text>
</comment>
<evidence type="ECO:0000313" key="6">
    <source>
        <dbReference type="Proteomes" id="UP000276260"/>
    </source>
</evidence>
<dbReference type="Gene3D" id="2.40.100.10">
    <property type="entry name" value="Cyclophilin-like"/>
    <property type="match status" value="1"/>
</dbReference>
<comment type="caution">
    <text evidence="5">The sequence shown here is derived from an EMBL/GenBank/DDBJ whole genome shotgun (WGS) entry which is preliminary data.</text>
</comment>
<proteinExistence type="inferred from homology"/>
<comment type="similarity">
    <text evidence="3">Belongs to the cyclophilin-type PPIase family.</text>
</comment>
<keyword evidence="1 3" id="KW-0697">Rotamase</keyword>
<evidence type="ECO:0000259" key="4">
    <source>
        <dbReference type="PROSITE" id="PS50072"/>
    </source>
</evidence>
<reference evidence="5 6" key="1">
    <citation type="submission" date="2018-11" db="EMBL/GenBank/DDBJ databases">
        <title>Draft genome analysis of Rheinheimera mesophila isolated from an industrial waste site.</title>
        <authorList>
            <person name="Yu Q."/>
            <person name="Qi Y."/>
            <person name="Zhang H."/>
            <person name="Lu Y."/>
            <person name="Pu J."/>
        </authorList>
    </citation>
    <scope>NUCLEOTIDE SEQUENCE [LARGE SCALE GENOMIC DNA]</scope>
    <source>
        <strain evidence="5 6">IITR13</strain>
    </source>
</reference>
<accession>A0A3P3QR29</accession>
<dbReference type="GO" id="GO:0003755">
    <property type="term" value="F:peptidyl-prolyl cis-trans isomerase activity"/>
    <property type="evidence" value="ECO:0007669"/>
    <property type="project" value="UniProtKB-UniRule"/>
</dbReference>
<dbReference type="Proteomes" id="UP000276260">
    <property type="component" value="Unassembled WGS sequence"/>
</dbReference>
<evidence type="ECO:0000313" key="5">
    <source>
        <dbReference type="EMBL" id="RRJ23662.1"/>
    </source>
</evidence>
<protein>
    <recommendedName>
        <fullName evidence="3">Peptidyl-prolyl cis-trans isomerase</fullName>
        <shortName evidence="3">PPIase</shortName>
        <ecNumber evidence="3">5.2.1.8</ecNumber>
    </recommendedName>
</protein>
<keyword evidence="6" id="KW-1185">Reference proteome</keyword>
<dbReference type="EMBL" id="RRCF01000001">
    <property type="protein sequence ID" value="RRJ23662.1"/>
    <property type="molecule type" value="Genomic_DNA"/>
</dbReference>
<dbReference type="PRINTS" id="PR00153">
    <property type="entry name" value="CSAPPISMRASE"/>
</dbReference>
<dbReference type="RefSeq" id="WP_046518327.1">
    <property type="nucleotide sequence ID" value="NZ_LAVS01000001.1"/>
</dbReference>
<dbReference type="InterPro" id="IPR029000">
    <property type="entry name" value="Cyclophilin-like_dom_sf"/>
</dbReference>
<dbReference type="OrthoDB" id="9807797at2"/>
<evidence type="ECO:0000256" key="2">
    <source>
        <dbReference type="ARBA" id="ARBA00023235"/>
    </source>
</evidence>
<gene>
    <name evidence="5" type="ORF">EIK76_06290</name>
</gene>
<dbReference type="InterPro" id="IPR002130">
    <property type="entry name" value="Cyclophilin-type_PPIase_dom"/>
</dbReference>
<evidence type="ECO:0000256" key="3">
    <source>
        <dbReference type="RuleBase" id="RU363019"/>
    </source>
</evidence>
<dbReference type="PROSITE" id="PS50072">
    <property type="entry name" value="CSA_PPIASE_2"/>
    <property type="match status" value="1"/>
</dbReference>
<sequence length="201" mass="22420">MRLITLALLTLFSLSAVAAVDMKKPTGKYVQQNNLFPKVKLVTSVGDILVELDRTKAPLAVNNFLSYVNIKAYDNTVFHRLEPEFVLQGGGYKTDMAAIEEFPAVFNESGNGAKNQFGSIAMARNNDPHSATSQFFFNLNDNPSLDPGKNWGYTVFGQVQDGFEVLEKIKLLETHTDEKTGWQNVPKQPIILKQVILQPEQ</sequence>
<feature type="chain" id="PRO_5018378893" description="Peptidyl-prolyl cis-trans isomerase" evidence="3">
    <location>
        <begin position="19"/>
        <end position="201"/>
    </location>
</feature>
<keyword evidence="2 3" id="KW-0413">Isomerase</keyword>
<dbReference type="AlphaFoldDB" id="A0A3P3QR29"/>
<dbReference type="PANTHER" id="PTHR43246">
    <property type="entry name" value="PEPTIDYL-PROLYL CIS-TRANS ISOMERASE CYP38, CHLOROPLASTIC"/>
    <property type="match status" value="1"/>
</dbReference>
<dbReference type="InterPro" id="IPR044665">
    <property type="entry name" value="E_coli_cyclophilin_A-like"/>
</dbReference>
<feature type="signal peptide" evidence="3">
    <location>
        <begin position="1"/>
        <end position="18"/>
    </location>
</feature>
<organism evidence="5 6">
    <name type="scientific">Rheinheimera mesophila</name>
    <dbReference type="NCBI Taxonomy" id="1547515"/>
    <lineage>
        <taxon>Bacteria</taxon>
        <taxon>Pseudomonadati</taxon>
        <taxon>Pseudomonadota</taxon>
        <taxon>Gammaproteobacteria</taxon>
        <taxon>Chromatiales</taxon>
        <taxon>Chromatiaceae</taxon>
        <taxon>Rheinheimera</taxon>
    </lineage>
</organism>
<feature type="domain" description="PPIase cyclophilin-type" evidence="4">
    <location>
        <begin position="35"/>
        <end position="197"/>
    </location>
</feature>
<name>A0A3P3QR29_9GAMM</name>
<dbReference type="Pfam" id="PF00160">
    <property type="entry name" value="Pro_isomerase"/>
    <property type="match status" value="1"/>
</dbReference>
<dbReference type="SUPFAM" id="SSF50891">
    <property type="entry name" value="Cyclophilin-like"/>
    <property type="match status" value="1"/>
</dbReference>
<dbReference type="EC" id="5.2.1.8" evidence="3"/>
<keyword evidence="3" id="KW-0732">Signal</keyword>
<comment type="catalytic activity">
    <reaction evidence="3">
        <text>[protein]-peptidylproline (omega=180) = [protein]-peptidylproline (omega=0)</text>
        <dbReference type="Rhea" id="RHEA:16237"/>
        <dbReference type="Rhea" id="RHEA-COMP:10747"/>
        <dbReference type="Rhea" id="RHEA-COMP:10748"/>
        <dbReference type="ChEBI" id="CHEBI:83833"/>
        <dbReference type="ChEBI" id="CHEBI:83834"/>
        <dbReference type="EC" id="5.2.1.8"/>
    </reaction>
</comment>
<evidence type="ECO:0000256" key="1">
    <source>
        <dbReference type="ARBA" id="ARBA00023110"/>
    </source>
</evidence>